<comment type="function">
    <text evidence="11">Is involved in NO detoxification in an aerobic process, termed nitric oxide dioxygenase (NOD) reaction that utilizes O(2) and NAD(P)H to convert NO to nitrate, which protects the bacterium from various noxious nitrogen compounds. Therefore, plays a central role in the inducible response to nitrosative stress.</text>
</comment>
<sequence>MSLYSQLTEEQKTIVKSTIPLLESAGPELTLYFYKRMFRENPELKNVFNMSHQTSGAQPFALFSALAAYASHIDDISVLTAAVSRIANKHTSLNIQPADYQIVGHHLIESLRELAPDALTEEVESAWKAAYGALAEVFINVEEDIYKFNEEKDNGWRGAKEFRLVEKKIESELVKSLVFEPTDGNGVADYQAGQYIGIQLTIPGQENTQIRQYSLSDKSNGDNYRISVKREIIGTPGIVSNYLHDGLRLGDTVNLFAPAGDFLLKNQDRPIVLISAGVGITPMQSIVETLADKSYDYKVSFLHACETPDQHSFKKRIRALQDKLNLTSHTWYKNDPIDGENVHHGFMDLSQIQDELPISDGDFYLCGPVAFMQFAKQQLTTLGIDSDRIIYEVFGPHKDF</sequence>
<dbReference type="InterPro" id="IPR001709">
    <property type="entry name" value="Flavoprot_Pyr_Nucl_cyt_Rdtase"/>
</dbReference>
<dbReference type="SUPFAM" id="SSF46458">
    <property type="entry name" value="Globin-like"/>
    <property type="match status" value="1"/>
</dbReference>
<dbReference type="SUPFAM" id="SSF63380">
    <property type="entry name" value="Riboflavin synthase domain-like"/>
    <property type="match status" value="1"/>
</dbReference>
<evidence type="ECO:0000256" key="10">
    <source>
        <dbReference type="ARBA" id="ARBA00023027"/>
    </source>
</evidence>
<evidence type="ECO:0000313" key="17">
    <source>
        <dbReference type="EMBL" id="GAA6169319.1"/>
    </source>
</evidence>
<dbReference type="PRINTS" id="PR00410">
    <property type="entry name" value="PHEHYDRXLASE"/>
</dbReference>
<name>A0ABQ0ACD5_9GAMM</name>
<dbReference type="EMBL" id="BAABWN010000011">
    <property type="protein sequence ID" value="GAA6169319.1"/>
    <property type="molecule type" value="Genomic_DNA"/>
</dbReference>
<evidence type="ECO:0000256" key="14">
    <source>
        <dbReference type="RuleBase" id="RU000356"/>
    </source>
</evidence>
<evidence type="ECO:0000313" key="18">
    <source>
        <dbReference type="Proteomes" id="UP001465153"/>
    </source>
</evidence>
<dbReference type="Pfam" id="PF00175">
    <property type="entry name" value="NAD_binding_1"/>
    <property type="match status" value="1"/>
</dbReference>
<evidence type="ECO:0000256" key="2">
    <source>
        <dbReference type="ARBA" id="ARBA00006401"/>
    </source>
</evidence>
<accession>A0ABQ0ACD5</accession>
<dbReference type="InterPro" id="IPR017938">
    <property type="entry name" value="Riboflavin_synthase-like_b-brl"/>
</dbReference>
<evidence type="ECO:0000256" key="5">
    <source>
        <dbReference type="ARBA" id="ARBA00022617"/>
    </source>
</evidence>
<comment type="catalytic activity">
    <reaction evidence="13">
        <text>2 nitric oxide + NADPH + 2 O2 = 2 nitrate + NADP(+) + H(+)</text>
        <dbReference type="Rhea" id="RHEA:19465"/>
        <dbReference type="ChEBI" id="CHEBI:15378"/>
        <dbReference type="ChEBI" id="CHEBI:15379"/>
        <dbReference type="ChEBI" id="CHEBI:16480"/>
        <dbReference type="ChEBI" id="CHEBI:17632"/>
        <dbReference type="ChEBI" id="CHEBI:57783"/>
        <dbReference type="ChEBI" id="CHEBI:58349"/>
        <dbReference type="EC" id="1.14.12.17"/>
    </reaction>
</comment>
<dbReference type="InterPro" id="IPR012292">
    <property type="entry name" value="Globin/Proto"/>
</dbReference>
<evidence type="ECO:0000256" key="6">
    <source>
        <dbReference type="ARBA" id="ARBA00022621"/>
    </source>
</evidence>
<evidence type="ECO:0000259" key="16">
    <source>
        <dbReference type="PROSITE" id="PS51384"/>
    </source>
</evidence>
<dbReference type="InterPro" id="IPR039261">
    <property type="entry name" value="FNR_nucleotide-bd"/>
</dbReference>
<dbReference type="Pfam" id="PF00042">
    <property type="entry name" value="Globin"/>
    <property type="match status" value="1"/>
</dbReference>
<dbReference type="PROSITE" id="PS51384">
    <property type="entry name" value="FAD_FR"/>
    <property type="match status" value="1"/>
</dbReference>
<dbReference type="NCBIfam" id="NF009805">
    <property type="entry name" value="PRK13289.1"/>
    <property type="match status" value="1"/>
</dbReference>
<dbReference type="InterPro" id="IPR008333">
    <property type="entry name" value="Cbr1-like_FAD-bd_dom"/>
</dbReference>
<gene>
    <name evidence="17" type="primary">hmpA</name>
    <name evidence="17" type="ORF">NBRC116591_31300</name>
</gene>
<protein>
    <recommendedName>
        <fullName evidence="3">nitric oxide dioxygenase</fullName>
        <ecNumber evidence="3">1.14.12.17</ecNumber>
    </recommendedName>
</protein>
<dbReference type="Pfam" id="PF00970">
    <property type="entry name" value="FAD_binding_6"/>
    <property type="match status" value="1"/>
</dbReference>
<dbReference type="SUPFAM" id="SSF52343">
    <property type="entry name" value="Ferredoxin reductase-like, C-terminal NADP-linked domain"/>
    <property type="match status" value="1"/>
</dbReference>
<keyword evidence="14" id="KW-0813">Transport</keyword>
<organism evidence="17 18">
    <name type="scientific">Sessilibacter corallicola</name>
    <dbReference type="NCBI Taxonomy" id="2904075"/>
    <lineage>
        <taxon>Bacteria</taxon>
        <taxon>Pseudomonadati</taxon>
        <taxon>Pseudomonadota</taxon>
        <taxon>Gammaproteobacteria</taxon>
        <taxon>Cellvibrionales</taxon>
        <taxon>Cellvibrionaceae</taxon>
        <taxon>Sessilibacter</taxon>
    </lineage>
</organism>
<dbReference type="PANTHER" id="PTHR43396:SF3">
    <property type="entry name" value="FLAVOHEMOPROTEIN"/>
    <property type="match status" value="1"/>
</dbReference>
<comment type="caution">
    <text evidence="17">The sequence shown here is derived from an EMBL/GenBank/DDBJ whole genome shotgun (WGS) entry which is preliminary data.</text>
</comment>
<dbReference type="Proteomes" id="UP001465153">
    <property type="component" value="Unassembled WGS sequence"/>
</dbReference>
<dbReference type="Gene3D" id="1.10.490.10">
    <property type="entry name" value="Globins"/>
    <property type="match status" value="1"/>
</dbReference>
<evidence type="ECO:0000256" key="11">
    <source>
        <dbReference type="ARBA" id="ARBA00025094"/>
    </source>
</evidence>
<keyword evidence="10" id="KW-0520">NAD</keyword>
<comment type="similarity">
    <text evidence="2">In the C-terminal section; belongs to the flavoprotein pyridine nucleotide cytochrome reductase family.</text>
</comment>
<dbReference type="CDD" id="cd06184">
    <property type="entry name" value="flavohem_like_fad_nad_binding"/>
    <property type="match status" value="1"/>
</dbReference>
<dbReference type="EC" id="1.14.12.17" evidence="3"/>
<keyword evidence="18" id="KW-1185">Reference proteome</keyword>
<dbReference type="InterPro" id="IPR000971">
    <property type="entry name" value="Globin"/>
</dbReference>
<keyword evidence="6 14" id="KW-0561">Oxygen transport</keyword>
<evidence type="ECO:0000256" key="12">
    <source>
        <dbReference type="ARBA" id="ARBA00048649"/>
    </source>
</evidence>
<feature type="domain" description="FAD-binding FR-type" evidence="16">
    <location>
        <begin position="157"/>
        <end position="265"/>
    </location>
</feature>
<dbReference type="Gene3D" id="2.40.30.10">
    <property type="entry name" value="Translation factors"/>
    <property type="match status" value="1"/>
</dbReference>
<reference evidence="17 18" key="1">
    <citation type="submission" date="2024-04" db="EMBL/GenBank/DDBJ databases">
        <title>Draft genome sequence of Sessilibacter corallicola NBRC 116591.</title>
        <authorList>
            <person name="Miyakawa T."/>
            <person name="Kusuya Y."/>
            <person name="Miura T."/>
        </authorList>
    </citation>
    <scope>NUCLEOTIDE SEQUENCE [LARGE SCALE GENOMIC DNA]</scope>
    <source>
        <strain evidence="17 18">KU-00831-HH</strain>
    </source>
</reference>
<evidence type="ECO:0000259" key="15">
    <source>
        <dbReference type="PROSITE" id="PS01033"/>
    </source>
</evidence>
<keyword evidence="9" id="KW-0408">Iron</keyword>
<comment type="similarity">
    <text evidence="14">Belongs to the globin family.</text>
</comment>
<dbReference type="CDD" id="cd08922">
    <property type="entry name" value="FHb-globin"/>
    <property type="match status" value="1"/>
</dbReference>
<dbReference type="InterPro" id="IPR001433">
    <property type="entry name" value="OxRdtase_FAD/NAD-bd"/>
</dbReference>
<comment type="cofactor">
    <cofactor evidence="1">
        <name>heme b</name>
        <dbReference type="ChEBI" id="CHEBI:60344"/>
    </cofactor>
</comment>
<dbReference type="PROSITE" id="PS01033">
    <property type="entry name" value="GLOBIN"/>
    <property type="match status" value="1"/>
</dbReference>
<feature type="domain" description="Globin" evidence="15">
    <location>
        <begin position="6"/>
        <end position="143"/>
    </location>
</feature>
<dbReference type="Gene3D" id="3.40.50.80">
    <property type="entry name" value="Nucleotide-binding domain of ferredoxin-NADP reductase (FNR) module"/>
    <property type="match status" value="1"/>
</dbReference>
<evidence type="ECO:0000256" key="4">
    <source>
        <dbReference type="ARBA" id="ARBA00022575"/>
    </source>
</evidence>
<evidence type="ECO:0000256" key="3">
    <source>
        <dbReference type="ARBA" id="ARBA00012229"/>
    </source>
</evidence>
<comment type="catalytic activity">
    <reaction evidence="12">
        <text>2 nitric oxide + NADH + 2 O2 = 2 nitrate + NAD(+) + H(+)</text>
        <dbReference type="Rhea" id="RHEA:19469"/>
        <dbReference type="ChEBI" id="CHEBI:15378"/>
        <dbReference type="ChEBI" id="CHEBI:15379"/>
        <dbReference type="ChEBI" id="CHEBI:16480"/>
        <dbReference type="ChEBI" id="CHEBI:17632"/>
        <dbReference type="ChEBI" id="CHEBI:57540"/>
        <dbReference type="ChEBI" id="CHEBI:57945"/>
        <dbReference type="EC" id="1.14.12.17"/>
    </reaction>
</comment>
<dbReference type="PANTHER" id="PTHR43396">
    <property type="entry name" value="FLAVOHEMOPROTEIN"/>
    <property type="match status" value="1"/>
</dbReference>
<evidence type="ECO:0000256" key="7">
    <source>
        <dbReference type="ARBA" id="ARBA00022723"/>
    </source>
</evidence>
<evidence type="ECO:0000256" key="9">
    <source>
        <dbReference type="ARBA" id="ARBA00023004"/>
    </source>
</evidence>
<evidence type="ECO:0000256" key="13">
    <source>
        <dbReference type="ARBA" id="ARBA00049433"/>
    </source>
</evidence>
<dbReference type="InterPro" id="IPR009050">
    <property type="entry name" value="Globin-like_sf"/>
</dbReference>
<dbReference type="RefSeq" id="WP_353303863.1">
    <property type="nucleotide sequence ID" value="NZ_BAABWN010000011.1"/>
</dbReference>
<keyword evidence="7" id="KW-0479">Metal-binding</keyword>
<dbReference type="PRINTS" id="PR00371">
    <property type="entry name" value="FPNCR"/>
</dbReference>
<dbReference type="InterPro" id="IPR017927">
    <property type="entry name" value="FAD-bd_FR_type"/>
</dbReference>
<evidence type="ECO:0000256" key="1">
    <source>
        <dbReference type="ARBA" id="ARBA00001970"/>
    </source>
</evidence>
<evidence type="ECO:0000256" key="8">
    <source>
        <dbReference type="ARBA" id="ARBA00022857"/>
    </source>
</evidence>
<keyword evidence="8" id="KW-0521">NADP</keyword>
<keyword evidence="4" id="KW-0216">Detoxification</keyword>
<keyword evidence="5 14" id="KW-0349">Heme</keyword>
<proteinExistence type="inferred from homology"/>